<dbReference type="CDD" id="cd17365">
    <property type="entry name" value="MFS_PcaK_like"/>
    <property type="match status" value="1"/>
</dbReference>
<keyword evidence="5 7" id="KW-0472">Membrane</keyword>
<feature type="transmembrane region" description="Helical" evidence="7">
    <location>
        <begin position="342"/>
        <end position="362"/>
    </location>
</feature>
<keyword evidence="3 7" id="KW-0812">Transmembrane</keyword>
<feature type="domain" description="Major facilitator superfamily (MFS) profile" evidence="8">
    <location>
        <begin position="22"/>
        <end position="432"/>
    </location>
</feature>
<dbReference type="PANTHER" id="PTHR23508:SF10">
    <property type="entry name" value="CARBOXYLIC ACID TRANSPORTER PROTEIN HOMOLOG"/>
    <property type="match status" value="1"/>
</dbReference>
<dbReference type="Pfam" id="PF07690">
    <property type="entry name" value="MFS_1"/>
    <property type="match status" value="1"/>
</dbReference>
<accession>A0ABW0TP78</accession>
<dbReference type="InterPro" id="IPR020846">
    <property type="entry name" value="MFS_dom"/>
</dbReference>
<feature type="region of interest" description="Disordered" evidence="6">
    <location>
        <begin position="442"/>
        <end position="466"/>
    </location>
</feature>
<feature type="compositionally biased region" description="Basic and acidic residues" evidence="6">
    <location>
        <begin position="442"/>
        <end position="451"/>
    </location>
</feature>
<dbReference type="InterPro" id="IPR036259">
    <property type="entry name" value="MFS_trans_sf"/>
</dbReference>
<keyword evidence="2" id="KW-0813">Transport</keyword>
<feature type="transmembrane region" description="Helical" evidence="7">
    <location>
        <begin position="145"/>
        <end position="165"/>
    </location>
</feature>
<feature type="transmembrane region" description="Helical" evidence="7">
    <location>
        <begin position="20"/>
        <end position="44"/>
    </location>
</feature>
<organism evidence="9 10">
    <name type="scientific">Sporosarcina soli</name>
    <dbReference type="NCBI Taxonomy" id="334736"/>
    <lineage>
        <taxon>Bacteria</taxon>
        <taxon>Bacillati</taxon>
        <taxon>Bacillota</taxon>
        <taxon>Bacilli</taxon>
        <taxon>Bacillales</taxon>
        <taxon>Caryophanaceae</taxon>
        <taxon>Sporosarcina</taxon>
    </lineage>
</organism>
<feature type="transmembrane region" description="Helical" evidence="7">
    <location>
        <begin position="319"/>
        <end position="336"/>
    </location>
</feature>
<feature type="transmembrane region" description="Helical" evidence="7">
    <location>
        <begin position="177"/>
        <end position="203"/>
    </location>
</feature>
<feature type="transmembrane region" description="Helical" evidence="7">
    <location>
        <begin position="408"/>
        <end position="427"/>
    </location>
</feature>
<feature type="transmembrane region" description="Helical" evidence="7">
    <location>
        <begin position="56"/>
        <end position="76"/>
    </location>
</feature>
<protein>
    <submittedName>
        <fullName evidence="9">MFS transporter</fullName>
    </submittedName>
</protein>
<feature type="transmembrane region" description="Helical" evidence="7">
    <location>
        <begin position="287"/>
        <end position="307"/>
    </location>
</feature>
<dbReference type="RefSeq" id="WP_381437506.1">
    <property type="nucleotide sequence ID" value="NZ_JBHSNO010000008.1"/>
</dbReference>
<evidence type="ECO:0000313" key="9">
    <source>
        <dbReference type="EMBL" id="MFC5590694.1"/>
    </source>
</evidence>
<evidence type="ECO:0000256" key="6">
    <source>
        <dbReference type="SAM" id="MobiDB-lite"/>
    </source>
</evidence>
<dbReference type="Gene3D" id="1.20.1250.20">
    <property type="entry name" value="MFS general substrate transporter like domains"/>
    <property type="match status" value="1"/>
</dbReference>
<dbReference type="Proteomes" id="UP001596109">
    <property type="component" value="Unassembled WGS sequence"/>
</dbReference>
<evidence type="ECO:0000313" key="10">
    <source>
        <dbReference type="Proteomes" id="UP001596109"/>
    </source>
</evidence>
<dbReference type="PROSITE" id="PS50850">
    <property type="entry name" value="MFS"/>
    <property type="match status" value="1"/>
</dbReference>
<gene>
    <name evidence="9" type="ORF">ACFPRA_17460</name>
</gene>
<keyword evidence="4 7" id="KW-1133">Transmembrane helix</keyword>
<evidence type="ECO:0000256" key="3">
    <source>
        <dbReference type="ARBA" id="ARBA00022692"/>
    </source>
</evidence>
<comment type="subcellular location">
    <subcellularLocation>
        <location evidence="1">Cell membrane</location>
        <topology evidence="1">Multi-pass membrane protein</topology>
    </subcellularLocation>
</comment>
<feature type="transmembrane region" description="Helical" evidence="7">
    <location>
        <begin position="383"/>
        <end position="402"/>
    </location>
</feature>
<proteinExistence type="predicted"/>
<dbReference type="EMBL" id="JBHSNO010000008">
    <property type="protein sequence ID" value="MFC5590694.1"/>
    <property type="molecule type" value="Genomic_DNA"/>
</dbReference>
<keyword evidence="10" id="KW-1185">Reference proteome</keyword>
<comment type="caution">
    <text evidence="9">The sequence shown here is derived from an EMBL/GenBank/DDBJ whole genome shotgun (WGS) entry which is preliminary data.</text>
</comment>
<evidence type="ECO:0000256" key="7">
    <source>
        <dbReference type="SAM" id="Phobius"/>
    </source>
</evidence>
<evidence type="ECO:0000256" key="5">
    <source>
        <dbReference type="ARBA" id="ARBA00023136"/>
    </source>
</evidence>
<dbReference type="PROSITE" id="PS00217">
    <property type="entry name" value="SUGAR_TRANSPORT_2"/>
    <property type="match status" value="1"/>
</dbReference>
<dbReference type="InterPro" id="IPR005829">
    <property type="entry name" value="Sugar_transporter_CS"/>
</dbReference>
<dbReference type="InterPro" id="IPR011701">
    <property type="entry name" value="MFS"/>
</dbReference>
<name>A0ABW0TP78_9BACL</name>
<feature type="transmembrane region" description="Helical" evidence="7">
    <location>
        <begin position="88"/>
        <end position="111"/>
    </location>
</feature>
<sequence>MKTVNPIDVINKSRVHSFHILLVAWLFFVLMFDGYDVVIYGAVVSTLMEEWGMSDVMGGAIGSYTVAGTAVGAVIFGLMADKVGRKRVIIICTALFSLFTFLAGFATSAGIFTVCRIIAGLGLGGVMPNIIALVTEFAPQKRRTALVAFVFAGYSTGAVVAALTSRALLPTVGWKPTFWIAIIPIILLPLIMKSVPESVVYLIEKGKMDKVKGILTKVDPTISPADRIEMPKRTQSVVGSTFSQLFQEKRTFSTMMFWIAFFCSLLLVFAMNTWLPRLLMAAGFDLSSSLLFTAVMQLGAILGTVVLGPVMDRIGFKKVLVPLFFSGAIALALIGYSKNTAIVLGLITIIGAATIGVQNLSNTFVSQYYPTHMRATAIGSTMAFGRIGGILAPLIVGLLLSMNLQPQYNFGVIGIASLIGGVALLFVQEKHAIYREEKKVDEKHEKERSEAIPKIAEADANYTSRI</sequence>
<feature type="transmembrane region" description="Helical" evidence="7">
    <location>
        <begin position="255"/>
        <end position="275"/>
    </location>
</feature>
<evidence type="ECO:0000259" key="8">
    <source>
        <dbReference type="PROSITE" id="PS50850"/>
    </source>
</evidence>
<reference evidence="10" key="1">
    <citation type="journal article" date="2019" name="Int. J. Syst. Evol. Microbiol.">
        <title>The Global Catalogue of Microorganisms (GCM) 10K type strain sequencing project: providing services to taxonomists for standard genome sequencing and annotation.</title>
        <authorList>
            <consortium name="The Broad Institute Genomics Platform"/>
            <consortium name="The Broad Institute Genome Sequencing Center for Infectious Disease"/>
            <person name="Wu L."/>
            <person name="Ma J."/>
        </authorList>
    </citation>
    <scope>NUCLEOTIDE SEQUENCE [LARGE SCALE GENOMIC DNA]</scope>
    <source>
        <strain evidence="10">CGMCC 4.1434</strain>
    </source>
</reference>
<evidence type="ECO:0000256" key="2">
    <source>
        <dbReference type="ARBA" id="ARBA00022448"/>
    </source>
</evidence>
<evidence type="ECO:0000256" key="1">
    <source>
        <dbReference type="ARBA" id="ARBA00004651"/>
    </source>
</evidence>
<evidence type="ECO:0000256" key="4">
    <source>
        <dbReference type="ARBA" id="ARBA00022989"/>
    </source>
</evidence>
<dbReference type="SUPFAM" id="SSF103473">
    <property type="entry name" value="MFS general substrate transporter"/>
    <property type="match status" value="1"/>
</dbReference>
<feature type="transmembrane region" description="Helical" evidence="7">
    <location>
        <begin position="117"/>
        <end position="138"/>
    </location>
</feature>
<dbReference type="PANTHER" id="PTHR23508">
    <property type="entry name" value="CARBOXYLIC ACID TRANSPORTER PROTEIN HOMOLOG"/>
    <property type="match status" value="1"/>
</dbReference>